<dbReference type="EMBL" id="BAAAUF010000002">
    <property type="protein sequence ID" value="GAA3026755.1"/>
    <property type="molecule type" value="Genomic_DNA"/>
</dbReference>
<organism evidence="1 2">
    <name type="scientific">Streptomyces glomeratus</name>
    <dbReference type="NCBI Taxonomy" id="284452"/>
    <lineage>
        <taxon>Bacteria</taxon>
        <taxon>Bacillati</taxon>
        <taxon>Actinomycetota</taxon>
        <taxon>Actinomycetes</taxon>
        <taxon>Kitasatosporales</taxon>
        <taxon>Streptomycetaceae</taxon>
        <taxon>Streptomyces</taxon>
    </lineage>
</organism>
<comment type="caution">
    <text evidence="1">The sequence shown here is derived from an EMBL/GenBank/DDBJ whole genome shotgun (WGS) entry which is preliminary data.</text>
</comment>
<evidence type="ECO:0000313" key="1">
    <source>
        <dbReference type="EMBL" id="GAA3026755.1"/>
    </source>
</evidence>
<protein>
    <submittedName>
        <fullName evidence="1">Uncharacterized protein</fullName>
    </submittedName>
</protein>
<sequence length="101" mass="11183">MLPPAKERLEGETLRVYVGVLVRGVAVGSAEVVLWQRFVARRVPVTQASGRARLGGLRGQPAYERSLHAGRPDDSNVWHGVSPRKALGARKFPQMKSLRNR</sequence>
<dbReference type="Proteomes" id="UP001501532">
    <property type="component" value="Unassembled WGS sequence"/>
</dbReference>
<accession>A0ABP6L3C0</accession>
<proteinExistence type="predicted"/>
<reference evidence="2" key="1">
    <citation type="journal article" date="2019" name="Int. J. Syst. Evol. Microbiol.">
        <title>The Global Catalogue of Microorganisms (GCM) 10K type strain sequencing project: providing services to taxonomists for standard genome sequencing and annotation.</title>
        <authorList>
            <consortium name="The Broad Institute Genomics Platform"/>
            <consortium name="The Broad Institute Genome Sequencing Center for Infectious Disease"/>
            <person name="Wu L."/>
            <person name="Ma J."/>
        </authorList>
    </citation>
    <scope>NUCLEOTIDE SEQUENCE [LARGE SCALE GENOMIC DNA]</scope>
    <source>
        <strain evidence="2">JCM 9091</strain>
    </source>
</reference>
<name>A0ABP6L3C0_9ACTN</name>
<gene>
    <name evidence="1" type="ORF">GCM10010448_05880</name>
</gene>
<evidence type="ECO:0000313" key="2">
    <source>
        <dbReference type="Proteomes" id="UP001501532"/>
    </source>
</evidence>
<keyword evidence="2" id="KW-1185">Reference proteome</keyword>